<proteinExistence type="predicted"/>
<reference evidence="3" key="1">
    <citation type="journal article" date="2019" name="Int. J. Syst. Evol. Microbiol.">
        <title>The Global Catalogue of Microorganisms (GCM) 10K type strain sequencing project: providing services to taxonomists for standard genome sequencing and annotation.</title>
        <authorList>
            <consortium name="The Broad Institute Genomics Platform"/>
            <consortium name="The Broad Institute Genome Sequencing Center for Infectious Disease"/>
            <person name="Wu L."/>
            <person name="Ma J."/>
        </authorList>
    </citation>
    <scope>NUCLEOTIDE SEQUENCE [LARGE SCALE GENOMIC DNA]</scope>
    <source>
        <strain evidence="3">CCM 8925</strain>
    </source>
</reference>
<feature type="transmembrane region" description="Helical" evidence="1">
    <location>
        <begin position="55"/>
        <end position="74"/>
    </location>
</feature>
<keyword evidence="3" id="KW-1185">Reference proteome</keyword>
<dbReference type="Proteomes" id="UP001597104">
    <property type="component" value="Unassembled WGS sequence"/>
</dbReference>
<comment type="caution">
    <text evidence="2">The sequence shown here is derived from an EMBL/GenBank/DDBJ whole genome shotgun (WGS) entry which is preliminary data.</text>
</comment>
<feature type="transmembrane region" description="Helical" evidence="1">
    <location>
        <begin position="269"/>
        <end position="290"/>
    </location>
</feature>
<keyword evidence="1" id="KW-1133">Transmembrane helix</keyword>
<feature type="transmembrane region" description="Helical" evidence="1">
    <location>
        <begin position="15"/>
        <end position="34"/>
    </location>
</feature>
<evidence type="ECO:0000256" key="1">
    <source>
        <dbReference type="SAM" id="Phobius"/>
    </source>
</evidence>
<sequence>MAQWLILIGLFSKTYGSSIPVTLASIPIYLYFILFCRKLWLQPERLDTITFAPKVTLWAFIVLVDQLLMIGVSYVVTDHPDFTRGIMNSSVNTVAYFANIFFIYYLMVLLIDSQTQILKFVQGTIKTFVGFTILVLLPQVVATVSPVLNGWVNLVGKLFEAKHFGRADFYAMGSYTTTLHRVNGFSSEASFLAVLLAVVFIPLILAAIRYNYSYFKNRVDRTVTKFYWLLLLTSFFVLFFAKTTTGILVIIFSVLILLIRLKGKRRNQLLILGLIACGILALVYFTVPYVQNLLNSFLFKKQGTSNRLGGTIGLLLTFVHYPITGVGDGFTSYYNFKFVPLSTINNWEYQNIFQKSGYPIQSIWGGWLAGYGLIGVIPVVVFIYHKCKQAMAAYQKIEALNDVSLTLYQVLIESFFYSLFMLFVLALFTFSWADNIYLVILFFYFVMIKFVGRQLQNEY</sequence>
<evidence type="ECO:0000313" key="2">
    <source>
        <dbReference type="EMBL" id="MFD0897526.1"/>
    </source>
</evidence>
<feature type="transmembrane region" description="Helical" evidence="1">
    <location>
        <begin position="363"/>
        <end position="384"/>
    </location>
</feature>
<evidence type="ECO:0000313" key="3">
    <source>
        <dbReference type="Proteomes" id="UP001597104"/>
    </source>
</evidence>
<feature type="transmembrane region" description="Helical" evidence="1">
    <location>
        <begin position="436"/>
        <end position="452"/>
    </location>
</feature>
<feature type="transmembrane region" description="Helical" evidence="1">
    <location>
        <begin position="405"/>
        <end position="430"/>
    </location>
</feature>
<organism evidence="2 3">
    <name type="scientific">Loigolactobacillus binensis</name>
    <dbReference type="NCBI Taxonomy" id="2559922"/>
    <lineage>
        <taxon>Bacteria</taxon>
        <taxon>Bacillati</taxon>
        <taxon>Bacillota</taxon>
        <taxon>Bacilli</taxon>
        <taxon>Lactobacillales</taxon>
        <taxon>Lactobacillaceae</taxon>
        <taxon>Loigolactobacillus</taxon>
    </lineage>
</organism>
<name>A0ABW3EEL5_9LACO</name>
<gene>
    <name evidence="2" type="ORF">ACFQZ7_07210</name>
</gene>
<feature type="transmembrane region" description="Helical" evidence="1">
    <location>
        <begin position="189"/>
        <end position="210"/>
    </location>
</feature>
<accession>A0ABW3EEL5</accession>
<protein>
    <submittedName>
        <fullName evidence="2">Uncharacterized protein</fullName>
    </submittedName>
</protein>
<keyword evidence="1" id="KW-0472">Membrane</keyword>
<dbReference type="EMBL" id="JBHTIO010000036">
    <property type="protein sequence ID" value="MFD0897526.1"/>
    <property type="molecule type" value="Genomic_DNA"/>
</dbReference>
<feature type="transmembrane region" description="Helical" evidence="1">
    <location>
        <begin position="123"/>
        <end position="148"/>
    </location>
</feature>
<keyword evidence="1" id="KW-0812">Transmembrane</keyword>
<feature type="transmembrane region" description="Helical" evidence="1">
    <location>
        <begin position="222"/>
        <end position="240"/>
    </location>
</feature>
<dbReference type="RefSeq" id="WP_137638472.1">
    <property type="nucleotide sequence ID" value="NZ_BJDN01000026.1"/>
</dbReference>
<feature type="transmembrane region" description="Helical" evidence="1">
    <location>
        <begin position="94"/>
        <end position="111"/>
    </location>
</feature>